<proteinExistence type="predicted"/>
<evidence type="ECO:0008006" key="3">
    <source>
        <dbReference type="Google" id="ProtNLM"/>
    </source>
</evidence>
<name>A0A0D0NEQ0_KITGR</name>
<comment type="caution">
    <text evidence="1">The sequence shown here is derived from an EMBL/GenBank/DDBJ whole genome shotgun (WGS) entry which is preliminary data.</text>
</comment>
<dbReference type="OrthoDB" id="3873168at2"/>
<protein>
    <recommendedName>
        <fullName evidence="3">RNA polymerase sigma factor 70 region 4 type 2 domain-containing protein</fullName>
    </recommendedName>
</protein>
<dbReference type="RefSeq" id="WP_043908087.1">
    <property type="nucleotide sequence ID" value="NZ_JXZB01000001.1"/>
</dbReference>
<reference evidence="1 2" key="1">
    <citation type="submission" date="2015-02" db="EMBL/GenBank/DDBJ databases">
        <title>Draft genome sequence of Kitasatospora griseola MF730-N6, a bafilomycin, terpentecin and satosporin producer.</title>
        <authorList>
            <person name="Arens J.C."/>
            <person name="Haltli B."/>
            <person name="Kerr R.G."/>
        </authorList>
    </citation>
    <scope>NUCLEOTIDE SEQUENCE [LARGE SCALE GENOMIC DNA]</scope>
    <source>
        <strain evidence="1 2">MF730-N6</strain>
    </source>
</reference>
<evidence type="ECO:0000313" key="2">
    <source>
        <dbReference type="Proteomes" id="UP000032066"/>
    </source>
</evidence>
<dbReference type="EMBL" id="JXZB01000001">
    <property type="protein sequence ID" value="KIQ66720.1"/>
    <property type="molecule type" value="Genomic_DNA"/>
</dbReference>
<keyword evidence="2" id="KW-1185">Reference proteome</keyword>
<organism evidence="1 2">
    <name type="scientific">Kitasatospora griseola</name>
    <name type="common">Streptomyces griseolosporeus</name>
    <dbReference type="NCBI Taxonomy" id="2064"/>
    <lineage>
        <taxon>Bacteria</taxon>
        <taxon>Bacillati</taxon>
        <taxon>Actinomycetota</taxon>
        <taxon>Actinomycetes</taxon>
        <taxon>Kitasatosporales</taxon>
        <taxon>Streptomycetaceae</taxon>
        <taxon>Kitasatospora</taxon>
    </lineage>
</organism>
<evidence type="ECO:0000313" key="1">
    <source>
        <dbReference type="EMBL" id="KIQ66720.1"/>
    </source>
</evidence>
<gene>
    <name evidence="1" type="ORF">TR51_04355</name>
</gene>
<dbReference type="Proteomes" id="UP000032066">
    <property type="component" value="Unassembled WGS sequence"/>
</dbReference>
<accession>A0A0D0NEQ0</accession>
<dbReference type="AlphaFoldDB" id="A0A0D0NEQ0"/>
<sequence length="143" mass="15450">MSGHRTAPALGYAAFVQLRHHPYEQYARARLGDADLSRRVVQQALRRTELSWPAVLAADPDAFAWRVLGEAVADALARSARPGADALHRTLPARAADAALLHEQLGMPTGAAAELMGLGEPQLQVELRTARRLLTGTRSRPTA</sequence>
<dbReference type="PATRIC" id="fig|2064.6.peg.968"/>